<dbReference type="RefSeq" id="WP_048642870.1">
    <property type="nucleotide sequence ID" value="NZ_CP012040.1"/>
</dbReference>
<feature type="transmembrane region" description="Helical" evidence="1">
    <location>
        <begin position="86"/>
        <end position="109"/>
    </location>
</feature>
<keyword evidence="1" id="KW-0472">Membrane</keyword>
<dbReference type="KEGG" id="camu:CA2015_3287"/>
<dbReference type="EMBL" id="CP012040">
    <property type="protein sequence ID" value="AKP52679.1"/>
    <property type="molecule type" value="Genomic_DNA"/>
</dbReference>
<reference evidence="2 3" key="1">
    <citation type="submission" date="2015-07" db="EMBL/GenBank/DDBJ databases">
        <authorList>
            <person name="Kim K.M."/>
        </authorList>
    </citation>
    <scope>NUCLEOTIDE SEQUENCE [LARGE SCALE GENOMIC DNA]</scope>
    <source>
        <strain evidence="2 3">KCTC 12363</strain>
    </source>
</reference>
<protein>
    <submittedName>
        <fullName evidence="2">Uncharacterized protein</fullName>
    </submittedName>
</protein>
<proteinExistence type="predicted"/>
<gene>
    <name evidence="2" type="ORF">CA2015_3287</name>
</gene>
<accession>A0A0H4PEI6</accession>
<sequence length="120" mass="12871">MKFIVHVLIIALLAYLLGSFVPYYLLMILIGGVSAWFRGSAFLAFIAGALGVAIVWILAPLIIWSVSGSDLPDKFSQIMGFSNGTILVGITGLLGFLIGGSSSLTGNFFGKLFMERDSNY</sequence>
<evidence type="ECO:0000313" key="2">
    <source>
        <dbReference type="EMBL" id="AKP52679.1"/>
    </source>
</evidence>
<dbReference type="AlphaFoldDB" id="A0A0H4PEI6"/>
<dbReference type="OrthoDB" id="840364at2"/>
<feature type="transmembrane region" description="Helical" evidence="1">
    <location>
        <begin position="6"/>
        <end position="30"/>
    </location>
</feature>
<keyword evidence="1" id="KW-0812">Transmembrane</keyword>
<feature type="transmembrane region" description="Helical" evidence="1">
    <location>
        <begin position="42"/>
        <end position="66"/>
    </location>
</feature>
<keyword evidence="3" id="KW-1185">Reference proteome</keyword>
<evidence type="ECO:0000256" key="1">
    <source>
        <dbReference type="SAM" id="Phobius"/>
    </source>
</evidence>
<keyword evidence="1" id="KW-1133">Transmembrane helix</keyword>
<dbReference type="STRING" id="320787.CA2015_3287"/>
<dbReference type="Proteomes" id="UP000036520">
    <property type="component" value="Chromosome"/>
</dbReference>
<name>A0A0H4PEI6_9BACT</name>
<organism evidence="2 3">
    <name type="scientific">Cyclobacterium amurskyense</name>
    <dbReference type="NCBI Taxonomy" id="320787"/>
    <lineage>
        <taxon>Bacteria</taxon>
        <taxon>Pseudomonadati</taxon>
        <taxon>Bacteroidota</taxon>
        <taxon>Cytophagia</taxon>
        <taxon>Cytophagales</taxon>
        <taxon>Cyclobacteriaceae</taxon>
        <taxon>Cyclobacterium</taxon>
    </lineage>
</organism>
<evidence type="ECO:0000313" key="3">
    <source>
        <dbReference type="Proteomes" id="UP000036520"/>
    </source>
</evidence>